<feature type="transmembrane region" description="Helical" evidence="5">
    <location>
        <begin position="111"/>
        <end position="136"/>
    </location>
</feature>
<feature type="domain" description="ABC transmembrane type-2" evidence="6">
    <location>
        <begin position="32"/>
        <end position="259"/>
    </location>
</feature>
<accession>A0AAJ6K2V0</accession>
<dbReference type="RefSeq" id="WP_278506559.1">
    <property type="nucleotide sequence ID" value="NZ_CAJKXD010000004.1"/>
</dbReference>
<gene>
    <name evidence="7" type="ORF">QFF56_08725</name>
</gene>
<organism evidence="7 8">
    <name type="scientific">Ligilactobacillus animalis</name>
    <dbReference type="NCBI Taxonomy" id="1605"/>
    <lineage>
        <taxon>Bacteria</taxon>
        <taxon>Bacillati</taxon>
        <taxon>Bacillota</taxon>
        <taxon>Bacilli</taxon>
        <taxon>Lactobacillales</taxon>
        <taxon>Lactobacillaceae</taxon>
        <taxon>Ligilactobacillus</taxon>
    </lineage>
</organism>
<dbReference type="InterPro" id="IPR051784">
    <property type="entry name" value="Nod_factor_ABC_transporter"/>
</dbReference>
<dbReference type="PIRSF" id="PIRSF006648">
    <property type="entry name" value="DrrB"/>
    <property type="match status" value="1"/>
</dbReference>
<reference evidence="7" key="1">
    <citation type="submission" date="2023-04" db="EMBL/GenBank/DDBJ databases">
        <title>Four porcine-derived lactic acid bacteria strains analyses and their evaluation as potential probiotics based on genomics.</title>
        <authorList>
            <person name="Niu D."/>
        </authorList>
    </citation>
    <scope>NUCLEOTIDE SEQUENCE</scope>
    <source>
        <strain evidence="7">ZSB1</strain>
    </source>
</reference>
<dbReference type="GO" id="GO:0043190">
    <property type="term" value="C:ATP-binding cassette (ABC) transporter complex"/>
    <property type="evidence" value="ECO:0007669"/>
    <property type="project" value="InterPro"/>
</dbReference>
<sequence length="266" mass="29837">MDPKNFRNISTGVKAIKIIAFGEWHAFKQNKGLLLSMAMEPLITYGLLVLSLNTSLGQVKIDNVTVLYKQYALTGILTFFMTTQMSQAMYRATIDKEYGLLALKFLNGIQPWHYLVGMNCFPIIGLLFQCFILLLLGLVSEGIYKVSLFLLAILVVIVSLGFWTSLGILLSTKITTYEKRDVVMTLIFSPVSYAAPTLYVFSDDLPLIVRILTMINPLTYQLQAIRTVAFGSFDVTVLIIDFLLTLGMMFIAQCVLCKIPLKLSTR</sequence>
<comment type="caution">
    <text evidence="5">Lacks conserved residue(s) required for the propagation of feature annotation.</text>
</comment>
<comment type="similarity">
    <text evidence="5">Belongs to the ABC-2 integral membrane protein family.</text>
</comment>
<dbReference type="AlphaFoldDB" id="A0AAJ6K2V0"/>
<proteinExistence type="inferred from homology"/>
<dbReference type="InterPro" id="IPR000412">
    <property type="entry name" value="ABC_2_transport"/>
</dbReference>
<feature type="transmembrane region" description="Helical" evidence="5">
    <location>
        <begin position="148"/>
        <end position="170"/>
    </location>
</feature>
<evidence type="ECO:0000313" key="8">
    <source>
        <dbReference type="Proteomes" id="UP001238155"/>
    </source>
</evidence>
<protein>
    <recommendedName>
        <fullName evidence="5">Transport permease protein</fullName>
    </recommendedName>
</protein>
<keyword evidence="3 5" id="KW-1133">Transmembrane helix</keyword>
<name>A0AAJ6K2V0_9LACO</name>
<evidence type="ECO:0000256" key="1">
    <source>
        <dbReference type="ARBA" id="ARBA00004141"/>
    </source>
</evidence>
<dbReference type="PROSITE" id="PS51012">
    <property type="entry name" value="ABC_TM2"/>
    <property type="match status" value="1"/>
</dbReference>
<dbReference type="GO" id="GO:0140359">
    <property type="term" value="F:ABC-type transporter activity"/>
    <property type="evidence" value="ECO:0007669"/>
    <property type="project" value="InterPro"/>
</dbReference>
<keyword evidence="2 5" id="KW-0812">Transmembrane</keyword>
<dbReference type="Proteomes" id="UP001238155">
    <property type="component" value="Chromosome"/>
</dbReference>
<evidence type="ECO:0000313" key="7">
    <source>
        <dbReference type="EMBL" id="WHQ80002.1"/>
    </source>
</evidence>
<feature type="transmembrane region" description="Helical" evidence="5">
    <location>
        <begin position="33"/>
        <end position="51"/>
    </location>
</feature>
<evidence type="ECO:0000256" key="5">
    <source>
        <dbReference type="RuleBase" id="RU361157"/>
    </source>
</evidence>
<dbReference type="InterPro" id="IPR047817">
    <property type="entry name" value="ABC2_TM_bact-type"/>
</dbReference>
<dbReference type="InterPro" id="IPR013525">
    <property type="entry name" value="ABC2_TM"/>
</dbReference>
<dbReference type="Pfam" id="PF01061">
    <property type="entry name" value="ABC2_membrane"/>
    <property type="match status" value="1"/>
</dbReference>
<evidence type="ECO:0000256" key="2">
    <source>
        <dbReference type="ARBA" id="ARBA00022692"/>
    </source>
</evidence>
<feature type="transmembrane region" description="Helical" evidence="5">
    <location>
        <begin position="182"/>
        <end position="201"/>
    </location>
</feature>
<dbReference type="EMBL" id="CP123751">
    <property type="protein sequence ID" value="WHQ80002.1"/>
    <property type="molecule type" value="Genomic_DNA"/>
</dbReference>
<comment type="subcellular location">
    <subcellularLocation>
        <location evidence="5">Cell membrane</location>
        <topology evidence="5">Multi-pass membrane protein</topology>
    </subcellularLocation>
    <subcellularLocation>
        <location evidence="1">Membrane</location>
        <topology evidence="1">Multi-pass membrane protein</topology>
    </subcellularLocation>
</comment>
<evidence type="ECO:0000256" key="4">
    <source>
        <dbReference type="ARBA" id="ARBA00023136"/>
    </source>
</evidence>
<dbReference type="PANTHER" id="PTHR43229:SF2">
    <property type="entry name" value="NODULATION PROTEIN J"/>
    <property type="match status" value="1"/>
</dbReference>
<keyword evidence="5" id="KW-0813">Transport</keyword>
<dbReference type="PANTHER" id="PTHR43229">
    <property type="entry name" value="NODULATION PROTEIN J"/>
    <property type="match status" value="1"/>
</dbReference>
<evidence type="ECO:0000259" key="6">
    <source>
        <dbReference type="PROSITE" id="PS51012"/>
    </source>
</evidence>
<feature type="transmembrane region" description="Helical" evidence="5">
    <location>
        <begin position="235"/>
        <end position="256"/>
    </location>
</feature>
<keyword evidence="5" id="KW-1003">Cell membrane</keyword>
<evidence type="ECO:0000256" key="3">
    <source>
        <dbReference type="ARBA" id="ARBA00022989"/>
    </source>
</evidence>
<keyword evidence="4 5" id="KW-0472">Membrane</keyword>